<feature type="region of interest" description="Disordered" evidence="1">
    <location>
        <begin position="25"/>
        <end position="46"/>
    </location>
</feature>
<evidence type="ECO:0000256" key="1">
    <source>
        <dbReference type="SAM" id="MobiDB-lite"/>
    </source>
</evidence>
<name>A0A8H7V6D1_9FUNG</name>
<keyword evidence="2" id="KW-0732">Signal</keyword>
<sequence>MRVTSAILIAIAFALCANAETADKHEGPVVPETPSIPESAAKPDADAKPLPEAVISCYKDIKSAVDEFYALGETMVSLKEGDGYDSIHHGKDSIESHLKSAGVNCCKADTSDFSDDEKLQGVDLITTYSSATDYALVIAQVMKEGITIDAEARSQISEDIESLSKQNDALFSCLVKNSPPAYLKDVQTYESYVQESYKTAKDAFAAKE</sequence>
<dbReference type="EMBL" id="JAEPRD010000026">
    <property type="protein sequence ID" value="KAG2207172.1"/>
    <property type="molecule type" value="Genomic_DNA"/>
</dbReference>
<gene>
    <name evidence="3" type="ORF">INT47_012225</name>
</gene>
<organism evidence="3 4">
    <name type="scientific">Mucor saturninus</name>
    <dbReference type="NCBI Taxonomy" id="64648"/>
    <lineage>
        <taxon>Eukaryota</taxon>
        <taxon>Fungi</taxon>
        <taxon>Fungi incertae sedis</taxon>
        <taxon>Mucoromycota</taxon>
        <taxon>Mucoromycotina</taxon>
        <taxon>Mucoromycetes</taxon>
        <taxon>Mucorales</taxon>
        <taxon>Mucorineae</taxon>
        <taxon>Mucoraceae</taxon>
        <taxon>Mucor</taxon>
    </lineage>
</organism>
<keyword evidence="4" id="KW-1185">Reference proteome</keyword>
<evidence type="ECO:0008006" key="5">
    <source>
        <dbReference type="Google" id="ProtNLM"/>
    </source>
</evidence>
<dbReference type="AlphaFoldDB" id="A0A8H7V6D1"/>
<dbReference type="Proteomes" id="UP000603453">
    <property type="component" value="Unassembled WGS sequence"/>
</dbReference>
<proteinExistence type="predicted"/>
<feature type="chain" id="PRO_5034196950" description="Secreted protein" evidence="2">
    <location>
        <begin position="20"/>
        <end position="208"/>
    </location>
</feature>
<evidence type="ECO:0000313" key="4">
    <source>
        <dbReference type="Proteomes" id="UP000603453"/>
    </source>
</evidence>
<feature type="signal peptide" evidence="2">
    <location>
        <begin position="1"/>
        <end position="19"/>
    </location>
</feature>
<evidence type="ECO:0000256" key="2">
    <source>
        <dbReference type="SAM" id="SignalP"/>
    </source>
</evidence>
<protein>
    <recommendedName>
        <fullName evidence="5">Secreted protein</fullName>
    </recommendedName>
</protein>
<comment type="caution">
    <text evidence="3">The sequence shown here is derived from an EMBL/GenBank/DDBJ whole genome shotgun (WGS) entry which is preliminary data.</text>
</comment>
<reference evidence="3" key="1">
    <citation type="submission" date="2020-12" db="EMBL/GenBank/DDBJ databases">
        <title>Metabolic potential, ecology and presence of endohyphal bacteria is reflected in genomic diversity of Mucoromycotina.</title>
        <authorList>
            <person name="Muszewska A."/>
            <person name="Okrasinska A."/>
            <person name="Steczkiewicz K."/>
            <person name="Drgas O."/>
            <person name="Orlowska M."/>
            <person name="Perlinska-Lenart U."/>
            <person name="Aleksandrzak-Piekarczyk T."/>
            <person name="Szatraj K."/>
            <person name="Zielenkiewicz U."/>
            <person name="Pilsyk S."/>
            <person name="Malc E."/>
            <person name="Mieczkowski P."/>
            <person name="Kruszewska J.S."/>
            <person name="Biernat P."/>
            <person name="Pawlowska J."/>
        </authorList>
    </citation>
    <scope>NUCLEOTIDE SEQUENCE</scope>
    <source>
        <strain evidence="3">WA0000017839</strain>
    </source>
</reference>
<accession>A0A8H7V6D1</accession>
<evidence type="ECO:0000313" key="3">
    <source>
        <dbReference type="EMBL" id="KAG2207172.1"/>
    </source>
</evidence>